<organism evidence="1 2">
    <name type="scientific">Melia azedarach</name>
    <name type="common">Chinaberry tree</name>
    <dbReference type="NCBI Taxonomy" id="155640"/>
    <lineage>
        <taxon>Eukaryota</taxon>
        <taxon>Viridiplantae</taxon>
        <taxon>Streptophyta</taxon>
        <taxon>Embryophyta</taxon>
        <taxon>Tracheophyta</taxon>
        <taxon>Spermatophyta</taxon>
        <taxon>Magnoliopsida</taxon>
        <taxon>eudicotyledons</taxon>
        <taxon>Gunneridae</taxon>
        <taxon>Pentapetalae</taxon>
        <taxon>rosids</taxon>
        <taxon>malvids</taxon>
        <taxon>Sapindales</taxon>
        <taxon>Meliaceae</taxon>
        <taxon>Melia</taxon>
    </lineage>
</organism>
<reference evidence="1 2" key="1">
    <citation type="journal article" date="2023" name="Science">
        <title>Complex scaffold remodeling in plant triterpene biosynthesis.</title>
        <authorList>
            <person name="De La Pena R."/>
            <person name="Hodgson H."/>
            <person name="Liu J.C."/>
            <person name="Stephenson M.J."/>
            <person name="Martin A.C."/>
            <person name="Owen C."/>
            <person name="Harkess A."/>
            <person name="Leebens-Mack J."/>
            <person name="Jimenez L.E."/>
            <person name="Osbourn A."/>
            <person name="Sattely E.S."/>
        </authorList>
    </citation>
    <scope>NUCLEOTIDE SEQUENCE [LARGE SCALE GENOMIC DNA]</scope>
    <source>
        <strain evidence="2">cv. JPN11</strain>
        <tissue evidence="1">Leaf</tissue>
    </source>
</reference>
<dbReference type="Proteomes" id="UP001164539">
    <property type="component" value="Chromosome 3"/>
</dbReference>
<gene>
    <name evidence="1" type="ORF">OWV82_006963</name>
</gene>
<keyword evidence="2" id="KW-1185">Reference proteome</keyword>
<dbReference type="EMBL" id="CM051396">
    <property type="protein sequence ID" value="KAJ4723616.1"/>
    <property type="molecule type" value="Genomic_DNA"/>
</dbReference>
<evidence type="ECO:0000313" key="2">
    <source>
        <dbReference type="Proteomes" id="UP001164539"/>
    </source>
</evidence>
<name>A0ACC1YJK8_MELAZ</name>
<proteinExistence type="predicted"/>
<accession>A0ACC1YJK8</accession>
<protein>
    <submittedName>
        <fullName evidence="1">Serine acetyltransferase</fullName>
    </submittedName>
</protein>
<sequence>MESFCISPRSRIANPILPLRPPLPGLPRRRFAAVRAYASFRPSSSSLASDELTDYPKNEGDGDDLWPIIKEEARSVIEGKSLSLFDFDDVYPLLVAGSLESALANHLAKKLSKSGSLPKDGLSKLFSSIFVEDSDIRKAILDDLRSAKELDFDWKSHLDCFLHSRGFLACQAYRAANKLFTRIRDRDTIMGQSIRIRASEVFAVDLVLDFPEKTRRRELVDRRTGVVIAERTEKRGNGGETSGHVGDDVHVIQMDQEDNNSASSIELSSSPSSGRARASAPHGNGEPPDIEQGVVSPRAYSNGDGQQPPDIEGERALPRANGDGDGQHPPNTENRGSRDGQPAPAPINWSSLAKVFLVFNGAVGLTSTQVWSNAGTSLSPNAMILLACASLLGLAGFVFSLLGYLLQHKRGAPELLTGIGCVAAICGFLSIIGTQLPEHLMLSLTFPLYSIPIFSLVLILVVKPFSLCR</sequence>
<comment type="caution">
    <text evidence="1">The sequence shown here is derived from an EMBL/GenBank/DDBJ whole genome shotgun (WGS) entry which is preliminary data.</text>
</comment>
<evidence type="ECO:0000313" key="1">
    <source>
        <dbReference type="EMBL" id="KAJ4723616.1"/>
    </source>
</evidence>